<feature type="domain" description="Fibronectin type-III" evidence="4">
    <location>
        <begin position="40"/>
        <end position="134"/>
    </location>
</feature>
<reference evidence="5 6" key="1">
    <citation type="submission" date="2023-05" db="EMBL/GenBank/DDBJ databases">
        <title>A 100% complete, gapless, phased diploid assembly of the Scenedesmus obliquus UTEX 3031 genome.</title>
        <authorList>
            <person name="Biondi T.C."/>
            <person name="Hanschen E.R."/>
            <person name="Kwon T."/>
            <person name="Eng W."/>
            <person name="Kruse C.P.S."/>
            <person name="Koehler S.I."/>
            <person name="Kunde Y."/>
            <person name="Gleasner C.D."/>
            <person name="You Mak K.T."/>
            <person name="Polle J."/>
            <person name="Hovde B.T."/>
            <person name="Starkenburg S.R."/>
        </authorList>
    </citation>
    <scope>NUCLEOTIDE SEQUENCE [LARGE SCALE GENOMIC DNA]</scope>
    <source>
        <strain evidence="5 6">DOE0152z</strain>
    </source>
</reference>
<dbReference type="EMBL" id="CP126210">
    <property type="protein sequence ID" value="WIA11479.1"/>
    <property type="molecule type" value="Genomic_DNA"/>
</dbReference>
<keyword evidence="3" id="KW-0732">Signal</keyword>
<evidence type="ECO:0000256" key="3">
    <source>
        <dbReference type="SAM" id="SignalP"/>
    </source>
</evidence>
<keyword evidence="1" id="KW-0677">Repeat</keyword>
<evidence type="ECO:0000256" key="1">
    <source>
        <dbReference type="ARBA" id="ARBA00022737"/>
    </source>
</evidence>
<accession>A0ABY8TRJ9</accession>
<dbReference type="CDD" id="cd00063">
    <property type="entry name" value="FN3"/>
    <property type="match status" value="3"/>
</dbReference>
<dbReference type="InterPro" id="IPR036116">
    <property type="entry name" value="FN3_sf"/>
</dbReference>
<dbReference type="InterPro" id="IPR050991">
    <property type="entry name" value="ECM_Regulatory_Proteins"/>
</dbReference>
<dbReference type="SMART" id="SM00060">
    <property type="entry name" value="FN3"/>
    <property type="match status" value="3"/>
</dbReference>
<evidence type="ECO:0000313" key="6">
    <source>
        <dbReference type="Proteomes" id="UP001244341"/>
    </source>
</evidence>
<organism evidence="5 6">
    <name type="scientific">Tetradesmus obliquus</name>
    <name type="common">Green alga</name>
    <name type="synonym">Acutodesmus obliquus</name>
    <dbReference type="NCBI Taxonomy" id="3088"/>
    <lineage>
        <taxon>Eukaryota</taxon>
        <taxon>Viridiplantae</taxon>
        <taxon>Chlorophyta</taxon>
        <taxon>core chlorophytes</taxon>
        <taxon>Chlorophyceae</taxon>
        <taxon>CS clade</taxon>
        <taxon>Sphaeropleales</taxon>
        <taxon>Scenedesmaceae</taxon>
        <taxon>Tetradesmus</taxon>
    </lineage>
</organism>
<keyword evidence="6" id="KW-1185">Reference proteome</keyword>
<dbReference type="InterPro" id="IPR013783">
    <property type="entry name" value="Ig-like_fold"/>
</dbReference>
<dbReference type="PANTHER" id="PTHR46708:SF2">
    <property type="entry name" value="FIBRONECTIN TYPE-III DOMAIN-CONTAINING PROTEIN"/>
    <property type="match status" value="1"/>
</dbReference>
<dbReference type="Gene3D" id="2.60.40.10">
    <property type="entry name" value="Immunoglobulins"/>
    <property type="match status" value="3"/>
</dbReference>
<dbReference type="PROSITE" id="PS50853">
    <property type="entry name" value="FN3"/>
    <property type="match status" value="2"/>
</dbReference>
<dbReference type="PRINTS" id="PR00014">
    <property type="entry name" value="FNTYPEIII"/>
</dbReference>
<dbReference type="Proteomes" id="UP001244341">
    <property type="component" value="Chromosome 3b"/>
</dbReference>
<dbReference type="SUPFAM" id="SSF49265">
    <property type="entry name" value="Fibronectin type III"/>
    <property type="match status" value="2"/>
</dbReference>
<dbReference type="InterPro" id="IPR003961">
    <property type="entry name" value="FN3_dom"/>
</dbReference>
<gene>
    <name evidence="5" type="ORF">OEZ85_011593</name>
</gene>
<feature type="signal peptide" evidence="3">
    <location>
        <begin position="1"/>
        <end position="22"/>
    </location>
</feature>
<feature type="domain" description="Fibronectin type-III" evidence="4">
    <location>
        <begin position="143"/>
        <end position="240"/>
    </location>
</feature>
<protein>
    <recommendedName>
        <fullName evidence="4">Fibronectin type-III domain-containing protein</fullName>
    </recommendedName>
</protein>
<sequence>MGQPYRCLAAWLLVAFTAIALAAPEDANSAAACSDQRPNQPQQLRLKAILNTSSIGALWEAPGNKACVDNYIVLVRPAAGASKEPSPHKVKSRSVIVSNLRPNTAYRVDVVPVSRKRGTGPFATATVTTLSGPSCNPKAVPGKAQQVKATPSSSRNDRVTVTWAPNSGGGNGCVNGYRVEGFDASNGAKVVSINLGRDVEELNVNGLIPGTKYNFIVIAKSNAAYSSEATDKMSLSWQNGDPGICTQAYKIDAYQLKTGDRVIGTETGFSSYTLTKLVPGVEYAFTVAAVNSKGDSIPATAMSSTPKNRR</sequence>
<evidence type="ECO:0000313" key="5">
    <source>
        <dbReference type="EMBL" id="WIA11479.1"/>
    </source>
</evidence>
<evidence type="ECO:0000259" key="4">
    <source>
        <dbReference type="PROSITE" id="PS50853"/>
    </source>
</evidence>
<dbReference type="PANTHER" id="PTHR46708">
    <property type="entry name" value="TENASCIN"/>
    <property type="match status" value="1"/>
</dbReference>
<dbReference type="Pfam" id="PF00041">
    <property type="entry name" value="fn3"/>
    <property type="match status" value="3"/>
</dbReference>
<evidence type="ECO:0000256" key="2">
    <source>
        <dbReference type="SAM" id="MobiDB-lite"/>
    </source>
</evidence>
<feature type="region of interest" description="Disordered" evidence="2">
    <location>
        <begin position="134"/>
        <end position="158"/>
    </location>
</feature>
<name>A0ABY8TRJ9_TETOB</name>
<feature type="chain" id="PRO_5045976623" description="Fibronectin type-III domain-containing protein" evidence="3">
    <location>
        <begin position="23"/>
        <end position="310"/>
    </location>
</feature>
<proteinExistence type="predicted"/>